<organism evidence="1 2">
    <name type="scientific">Erysiphe pulchra</name>
    <dbReference type="NCBI Taxonomy" id="225359"/>
    <lineage>
        <taxon>Eukaryota</taxon>
        <taxon>Fungi</taxon>
        <taxon>Dikarya</taxon>
        <taxon>Ascomycota</taxon>
        <taxon>Pezizomycotina</taxon>
        <taxon>Leotiomycetes</taxon>
        <taxon>Erysiphales</taxon>
        <taxon>Erysiphaceae</taxon>
        <taxon>Erysiphe</taxon>
    </lineage>
</organism>
<comment type="caution">
    <text evidence="1">The sequence shown here is derived from an EMBL/GenBank/DDBJ whole genome shotgun (WGS) entry which is preliminary data.</text>
</comment>
<accession>A0A2S4PZU8</accession>
<evidence type="ECO:0000313" key="2">
    <source>
        <dbReference type="Proteomes" id="UP000237438"/>
    </source>
</evidence>
<dbReference type="AlphaFoldDB" id="A0A2S4PZU8"/>
<dbReference type="Proteomes" id="UP000237438">
    <property type="component" value="Unassembled WGS sequence"/>
</dbReference>
<name>A0A2S4PZU8_9PEZI</name>
<reference evidence="1 2" key="1">
    <citation type="submission" date="2017-10" db="EMBL/GenBank/DDBJ databases">
        <title>Development of genomic resources for the powdery mildew, Erysiphe pulchra.</title>
        <authorList>
            <person name="Wadl P.A."/>
            <person name="Mack B.M."/>
            <person name="Moore G."/>
            <person name="Beltz S.B."/>
        </authorList>
    </citation>
    <scope>NUCLEOTIDE SEQUENCE [LARGE SCALE GENOMIC DNA]</scope>
    <source>
        <strain evidence="1">Cflorida</strain>
    </source>
</reference>
<gene>
    <name evidence="1" type="ORF">EPUL_001001</name>
</gene>
<proteinExistence type="predicted"/>
<dbReference type="OrthoDB" id="3593373at2759"/>
<dbReference type="EMBL" id="PEDP01000109">
    <property type="protein sequence ID" value="POS87537.1"/>
    <property type="molecule type" value="Genomic_DNA"/>
</dbReference>
<sequence length="321" mass="37037">MPKPHVIPLDVMYIGNDNFRLTYDDGCDRVDTEQESDDDDDIKAKTDHLPLITKDFVRGMSHTCRELRNLYHSIYPDRLALSHGKGIIRLKYLSSIIYLRRFDKLVSQPAISHYLFDRVSGSNSSNNSSNNVKLWHHSYFLEFPKCFNYITHLALPIDCIVEYPELSPHPFTLRSQLNESALFAKMLQPFPNLQHLWAIPDDIYWQLDIQLTLRGYLQPYPGYTNVSVLGCLAERKEQLTLWAEYRNAMMHRGRSISSQNKLSHNFNPKKCNDSSLLVSSLSSSSAATIAALDSTYTPPSLMIWGLEHIDLWDFLCEMETQ</sequence>
<keyword evidence="2" id="KW-1185">Reference proteome</keyword>
<evidence type="ECO:0000313" key="1">
    <source>
        <dbReference type="EMBL" id="POS87537.1"/>
    </source>
</evidence>
<protein>
    <submittedName>
        <fullName evidence="1">Uncharacterized protein</fullName>
    </submittedName>
</protein>